<sequence length="262" mass="28550">MKTWMKVALGIFAGIAALVGFIFWLTGDVTKAGDDFFAAAQNDDMDAAYALLSEDFQNGTSKEGLRAYLAANALDNVKETSWSSREITGSTGELEGTVTTLDGSEIPLTLRLINSEAGWRINAIEKESAGFKDSSGARLVPSVGEQQQLFRETVAAFADSLVDDSMKKLWDSSANGLRQTASVEDLDNAFKTFFDDDDAFLTMSKITPVIDSAKINEKAAILSIRGHYGFKDKSVHFEQRYIYEGTNWRLSGLAVQAGSPPK</sequence>
<reference evidence="2 3" key="1">
    <citation type="submission" date="2020-06" db="EMBL/GenBank/DDBJ databases">
        <authorList>
            <person name="Kim S.-J."/>
            <person name="Park S.-J."/>
        </authorList>
    </citation>
    <scope>NUCLEOTIDE SEQUENCE [LARGE SCALE GENOMIC DNA]</scope>
    <source>
        <strain evidence="2 3">SW-151</strain>
    </source>
</reference>
<evidence type="ECO:0000256" key="1">
    <source>
        <dbReference type="SAM" id="Phobius"/>
    </source>
</evidence>
<keyword evidence="1" id="KW-1133">Transmembrane helix</keyword>
<dbReference type="RefSeq" id="WP_176279135.1">
    <property type="nucleotide sequence ID" value="NZ_JABWMH010000002.1"/>
</dbReference>
<dbReference type="EMBL" id="JABWMH010000002">
    <property type="protein sequence ID" value="NVD27630.1"/>
    <property type="molecule type" value="Genomic_DNA"/>
</dbReference>
<dbReference type="InterPro" id="IPR032347">
    <property type="entry name" value="DUF4864"/>
</dbReference>
<feature type="transmembrane region" description="Helical" evidence="1">
    <location>
        <begin position="7"/>
        <end position="25"/>
    </location>
</feature>
<evidence type="ECO:0008006" key="4">
    <source>
        <dbReference type="Google" id="ProtNLM"/>
    </source>
</evidence>
<organism evidence="2 3">
    <name type="scientific">Parasphingorhabdus flavimaris</name>
    <dbReference type="NCBI Taxonomy" id="266812"/>
    <lineage>
        <taxon>Bacteria</taxon>
        <taxon>Pseudomonadati</taxon>
        <taxon>Pseudomonadota</taxon>
        <taxon>Alphaproteobacteria</taxon>
        <taxon>Sphingomonadales</taxon>
        <taxon>Sphingomonadaceae</taxon>
        <taxon>Parasphingorhabdus</taxon>
    </lineage>
</organism>
<accession>A0ABX2N1N4</accession>
<dbReference type="Proteomes" id="UP000652427">
    <property type="component" value="Unassembled WGS sequence"/>
</dbReference>
<evidence type="ECO:0000313" key="3">
    <source>
        <dbReference type="Proteomes" id="UP000652427"/>
    </source>
</evidence>
<gene>
    <name evidence="2" type="ORF">HUO14_06915</name>
</gene>
<evidence type="ECO:0000313" key="2">
    <source>
        <dbReference type="EMBL" id="NVD27630.1"/>
    </source>
</evidence>
<proteinExistence type="predicted"/>
<keyword evidence="1" id="KW-0812">Transmembrane</keyword>
<name>A0ABX2N1N4_9SPHN</name>
<protein>
    <recommendedName>
        <fullName evidence="4">DUF4864 domain-containing protein</fullName>
    </recommendedName>
</protein>
<comment type="caution">
    <text evidence="2">The sequence shown here is derived from an EMBL/GenBank/DDBJ whole genome shotgun (WGS) entry which is preliminary data.</text>
</comment>
<keyword evidence="3" id="KW-1185">Reference proteome</keyword>
<keyword evidence="1" id="KW-0472">Membrane</keyword>
<dbReference type="Pfam" id="PF16156">
    <property type="entry name" value="DUF4864"/>
    <property type="match status" value="1"/>
</dbReference>